<feature type="region of interest" description="Disordered" evidence="1">
    <location>
        <begin position="195"/>
        <end position="293"/>
    </location>
</feature>
<feature type="domain" description="Retrotransposon gag" evidence="2">
    <location>
        <begin position="86"/>
        <end position="157"/>
    </location>
</feature>
<dbReference type="InterPro" id="IPR032567">
    <property type="entry name" value="RTL1-rel"/>
</dbReference>
<dbReference type="AlphaFoldDB" id="A0A060S3X1"/>
<evidence type="ECO:0000256" key="1">
    <source>
        <dbReference type="SAM" id="MobiDB-lite"/>
    </source>
</evidence>
<evidence type="ECO:0000313" key="3">
    <source>
        <dbReference type="EMBL" id="CDO69127.1"/>
    </source>
</evidence>
<organism evidence="3 4">
    <name type="scientific">Pycnoporus cinnabarinus</name>
    <name type="common">Cinnabar-red polypore</name>
    <name type="synonym">Trametes cinnabarina</name>
    <dbReference type="NCBI Taxonomy" id="5643"/>
    <lineage>
        <taxon>Eukaryota</taxon>
        <taxon>Fungi</taxon>
        <taxon>Dikarya</taxon>
        <taxon>Basidiomycota</taxon>
        <taxon>Agaricomycotina</taxon>
        <taxon>Agaricomycetes</taxon>
        <taxon>Polyporales</taxon>
        <taxon>Polyporaceae</taxon>
        <taxon>Trametes</taxon>
    </lineage>
</organism>
<dbReference type="PANTHER" id="PTHR15503">
    <property type="entry name" value="LDOC1 RELATED"/>
    <property type="match status" value="1"/>
</dbReference>
<feature type="compositionally biased region" description="Polar residues" evidence="1">
    <location>
        <begin position="200"/>
        <end position="210"/>
    </location>
</feature>
<dbReference type="InterPro" id="IPR005162">
    <property type="entry name" value="Retrotrans_gag_dom"/>
</dbReference>
<dbReference type="Proteomes" id="UP000029665">
    <property type="component" value="Unassembled WGS sequence"/>
</dbReference>
<feature type="compositionally biased region" description="Pro residues" evidence="1">
    <location>
        <begin position="22"/>
        <end position="39"/>
    </location>
</feature>
<dbReference type="OrthoDB" id="5552562at2759"/>
<reference evidence="3" key="1">
    <citation type="submission" date="2014-01" db="EMBL/GenBank/DDBJ databases">
        <title>The genome of the white-rot fungus Pycnoporus cinnabarinus: a basidiomycete model with a versatile arsenal for lignocellulosic biomass breakdown.</title>
        <authorList>
            <person name="Levasseur A."/>
            <person name="Lomascolo A."/>
            <person name="Ruiz-Duenas F.J."/>
            <person name="Uzan E."/>
            <person name="Piumi F."/>
            <person name="Kues U."/>
            <person name="Ram A.F.J."/>
            <person name="Murat C."/>
            <person name="Haon M."/>
            <person name="Benoit I."/>
            <person name="Arfi Y."/>
            <person name="Chevret D."/>
            <person name="Drula E."/>
            <person name="Kwon M.J."/>
            <person name="Gouret P."/>
            <person name="Lesage-Meessen L."/>
            <person name="Lombard V."/>
            <person name="Mariette J."/>
            <person name="Noirot C."/>
            <person name="Park J."/>
            <person name="Patyshakuliyeva A."/>
            <person name="Wieneger R.A.B."/>
            <person name="Wosten H.A.B."/>
            <person name="Martin F."/>
            <person name="Coutinho P.M."/>
            <person name="de Vries R."/>
            <person name="Martinez A.T."/>
            <person name="Klopp C."/>
            <person name="Pontarotti P."/>
            <person name="Henrissat B."/>
            <person name="Record E."/>
        </authorList>
    </citation>
    <scope>NUCLEOTIDE SEQUENCE [LARGE SCALE GENOMIC DNA]</scope>
    <source>
        <strain evidence="3">BRFM137</strain>
    </source>
</reference>
<gene>
    <name evidence="3" type="ORF">BN946_scf185042.g29</name>
</gene>
<sequence length="293" mass="32285">MTSEEVFQGFSARKPRNSGTTPSPPSPSTLPGPPPPPTPDLAGTFALPAQLPTPAVSISTSDTIERNNVRDPDLFDGSNSGDSETPPVFMSDYQAFQDELRVNFGPYDISGDAEQELESLQMSNSDRISWYITEFNHLATQVRWGSSALRYQFYRGLPARLKDHICLVGKPDSLLELRTLAQSLDNRYWERNSERLRDSPNPSLFNSGSDADSEEDLSDLPEPTTPDSGHTTPTPDPSTPLWTTSELWNSENPELRTTSPETALFDPVIEDLPENQSSSPPGTPEDQTSDLDV</sequence>
<dbReference type="PANTHER" id="PTHR15503:SF36">
    <property type="entry name" value="RETROTRANSPOSON GAG-LIKE PROTEIN 5"/>
    <property type="match status" value="1"/>
</dbReference>
<evidence type="ECO:0000313" key="4">
    <source>
        <dbReference type="Proteomes" id="UP000029665"/>
    </source>
</evidence>
<comment type="caution">
    <text evidence="3">The sequence shown here is derived from an EMBL/GenBank/DDBJ whole genome shotgun (WGS) entry which is preliminary data.</text>
</comment>
<dbReference type="EMBL" id="CCBP010000034">
    <property type="protein sequence ID" value="CDO69127.1"/>
    <property type="molecule type" value="Genomic_DNA"/>
</dbReference>
<evidence type="ECO:0000259" key="2">
    <source>
        <dbReference type="Pfam" id="PF03732"/>
    </source>
</evidence>
<dbReference type="HOGENOM" id="CLU_950415_0_0_1"/>
<feature type="region of interest" description="Disordered" evidence="1">
    <location>
        <begin position="1"/>
        <end position="86"/>
    </location>
</feature>
<dbReference type="Pfam" id="PF03732">
    <property type="entry name" value="Retrotrans_gag"/>
    <property type="match status" value="1"/>
</dbReference>
<feature type="compositionally biased region" description="Basic and acidic residues" evidence="1">
    <location>
        <begin position="63"/>
        <end position="73"/>
    </location>
</feature>
<proteinExistence type="predicted"/>
<keyword evidence="4" id="KW-1185">Reference proteome</keyword>
<feature type="compositionally biased region" description="Polar residues" evidence="1">
    <location>
        <begin position="240"/>
        <end position="261"/>
    </location>
</feature>
<name>A0A060S3X1_PYCCI</name>
<protein>
    <recommendedName>
        <fullName evidence="2">Retrotransposon gag domain-containing protein</fullName>
    </recommendedName>
</protein>
<accession>A0A060S3X1</accession>